<dbReference type="Pfam" id="PF00002">
    <property type="entry name" value="7tm_2"/>
    <property type="match status" value="1"/>
</dbReference>
<keyword evidence="2 5" id="KW-0812">Transmembrane</keyword>
<evidence type="ECO:0000313" key="7">
    <source>
        <dbReference type="EMBL" id="JAC30243.1"/>
    </source>
</evidence>
<dbReference type="InterPro" id="IPR000832">
    <property type="entry name" value="GPCR_2_secretin-like"/>
</dbReference>
<dbReference type="CDD" id="cd15039">
    <property type="entry name" value="7tmB3_Methuselah-like"/>
    <property type="match status" value="1"/>
</dbReference>
<sequence length="462" mass="51965">GMAPVTSPRTNITYANVFCAVCNDDFEDVHRWKVNLDCKEFYGLINMTGEDIRNNIQLDPTNTSWGVWFTAPGDIPRFFACVLEYAPQNLSSAFTCNPFVSTCDPSWAGTETERLCLSYQSVVNVYGVNYRNPECMVCNNDTAPLQICGFYSDTSFVSPRGFSFSILMDVSPSAGNIVGKKQRCDFGELYDPFYKTCRNVLCGLEGYILEGDKCVKNKYPDDDDAGLIQPRSGNESSPYAHEFLTCRKTLLKKGEYVIRPNGYLYAMRYDRNFAPDSFRLEFPGLEALVCIIFNGTNEIAKFSRTMGYVSAVGLGVSVTCLVAHLIVFVLVPEMRNLSGRNLASLSFALLAAYLSFLVGMIGEPHAQACRAFAVMTYYFFLSSFFWMSTMAFDVWRTLRVATRELRVSSGTQWQRFTLYSLFSWALPAVVVGLAVFFDDRSAGIAEDFRPLFGRHGCWFGQR</sequence>
<dbReference type="Gene3D" id="1.20.1070.10">
    <property type="entry name" value="Rhodopsin 7-helix transmembrane proteins"/>
    <property type="match status" value="1"/>
</dbReference>
<dbReference type="GO" id="GO:0016020">
    <property type="term" value="C:membrane"/>
    <property type="evidence" value="ECO:0007669"/>
    <property type="project" value="UniProtKB-SubCell"/>
</dbReference>
<keyword evidence="4 5" id="KW-0472">Membrane</keyword>
<feature type="transmembrane region" description="Helical" evidence="5">
    <location>
        <begin position="374"/>
        <end position="395"/>
    </location>
</feature>
<reference evidence="7" key="1">
    <citation type="submission" date="2014-03" db="EMBL/GenBank/DDBJ databases">
        <title>The sialotranscriptome of Amblyomma triste, Amblyomma parvum and Amblyomma cajennense ticks, uncovered by 454-based RNA-seq.</title>
        <authorList>
            <person name="Garcia G.R."/>
            <person name="Gardinassi L.G."/>
            <person name="Ribeiro J.M."/>
            <person name="Anatriello E."/>
            <person name="Ferreira B.R."/>
            <person name="Moreira H.N."/>
            <person name="Mafra C."/>
            <person name="Olegario M.M."/>
            <person name="Szabo P.J."/>
            <person name="Miranda-Santos I.K."/>
            <person name="Maruyama S.R."/>
        </authorList>
    </citation>
    <scope>NUCLEOTIDE SEQUENCE</scope>
    <source>
        <strain evidence="7">Mato Grasso do Sul</strain>
        <tissue evidence="7">Salivary glands</tissue>
    </source>
</reference>
<organism evidence="7">
    <name type="scientific">Amblyomma triste</name>
    <name type="common">Neotropical tick</name>
    <dbReference type="NCBI Taxonomy" id="251400"/>
    <lineage>
        <taxon>Eukaryota</taxon>
        <taxon>Metazoa</taxon>
        <taxon>Ecdysozoa</taxon>
        <taxon>Arthropoda</taxon>
        <taxon>Chelicerata</taxon>
        <taxon>Arachnida</taxon>
        <taxon>Acari</taxon>
        <taxon>Parasitiformes</taxon>
        <taxon>Ixodida</taxon>
        <taxon>Ixodoidea</taxon>
        <taxon>Ixodidae</taxon>
        <taxon>Amblyomminae</taxon>
        <taxon>Amblyomma</taxon>
    </lineage>
</organism>
<feature type="transmembrane region" description="Helical" evidence="5">
    <location>
        <begin position="416"/>
        <end position="437"/>
    </location>
</feature>
<feature type="transmembrane region" description="Helical" evidence="5">
    <location>
        <begin position="306"/>
        <end position="330"/>
    </location>
</feature>
<evidence type="ECO:0000256" key="5">
    <source>
        <dbReference type="SAM" id="Phobius"/>
    </source>
</evidence>
<dbReference type="GO" id="GO:0007166">
    <property type="term" value="P:cell surface receptor signaling pathway"/>
    <property type="evidence" value="ECO:0007669"/>
    <property type="project" value="InterPro"/>
</dbReference>
<evidence type="ECO:0000256" key="2">
    <source>
        <dbReference type="ARBA" id="ARBA00022692"/>
    </source>
</evidence>
<name>A0A023GBE6_AMBTT</name>
<comment type="subcellular location">
    <subcellularLocation>
        <location evidence="1">Membrane</location>
        <topology evidence="1">Multi-pass membrane protein</topology>
    </subcellularLocation>
</comment>
<dbReference type="PROSITE" id="PS50261">
    <property type="entry name" value="G_PROTEIN_RECEP_F2_4"/>
    <property type="match status" value="1"/>
</dbReference>
<evidence type="ECO:0000256" key="1">
    <source>
        <dbReference type="ARBA" id="ARBA00004141"/>
    </source>
</evidence>
<dbReference type="PANTHER" id="PTHR45902">
    <property type="entry name" value="LATROPHILIN RECEPTOR-LIKE PROTEIN A"/>
    <property type="match status" value="1"/>
</dbReference>
<dbReference type="GO" id="GO:0004930">
    <property type="term" value="F:G protein-coupled receptor activity"/>
    <property type="evidence" value="ECO:0007669"/>
    <property type="project" value="InterPro"/>
</dbReference>
<keyword evidence="3 5" id="KW-1133">Transmembrane helix</keyword>
<dbReference type="PANTHER" id="PTHR45902:SF5">
    <property type="entry name" value="G-PROTEIN COUPLED RECEPTORS FAMILY 2 PROFILE 2 DOMAIN-CONTAINING PROTEIN"/>
    <property type="match status" value="1"/>
</dbReference>
<protein>
    <recommendedName>
        <fullName evidence="6">G-protein coupled receptors family 2 profile 2 domain-containing protein</fullName>
    </recommendedName>
</protein>
<feature type="non-terminal residue" evidence="7">
    <location>
        <position position="1"/>
    </location>
</feature>
<feature type="domain" description="G-protein coupled receptors family 2 profile 2" evidence="6">
    <location>
        <begin position="306"/>
        <end position="462"/>
    </location>
</feature>
<evidence type="ECO:0000259" key="6">
    <source>
        <dbReference type="PROSITE" id="PS50261"/>
    </source>
</evidence>
<feature type="non-terminal residue" evidence="7">
    <location>
        <position position="462"/>
    </location>
</feature>
<evidence type="ECO:0000256" key="4">
    <source>
        <dbReference type="ARBA" id="ARBA00023136"/>
    </source>
</evidence>
<feature type="transmembrane region" description="Helical" evidence="5">
    <location>
        <begin position="342"/>
        <end position="362"/>
    </location>
</feature>
<dbReference type="EMBL" id="GBBM01005175">
    <property type="protein sequence ID" value="JAC30243.1"/>
    <property type="molecule type" value="mRNA"/>
</dbReference>
<proteinExistence type="evidence at transcript level"/>
<evidence type="ECO:0000256" key="3">
    <source>
        <dbReference type="ARBA" id="ARBA00022989"/>
    </source>
</evidence>
<accession>A0A023GBE6</accession>
<dbReference type="InterPro" id="IPR017981">
    <property type="entry name" value="GPCR_2-like_7TM"/>
</dbReference>
<dbReference type="AlphaFoldDB" id="A0A023GBE6"/>
<dbReference type="InterPro" id="IPR053231">
    <property type="entry name" value="GPCR_LN-TM7"/>
</dbReference>